<dbReference type="PATRIC" id="fig|1264675.3.peg.5187"/>
<evidence type="ECO:0000256" key="1">
    <source>
        <dbReference type="SAM" id="MobiDB-lite"/>
    </source>
</evidence>
<dbReference type="Proteomes" id="UP000013280">
    <property type="component" value="Unassembled WGS sequence"/>
</dbReference>
<feature type="region of interest" description="Disordered" evidence="1">
    <location>
        <begin position="1"/>
        <end position="47"/>
    </location>
</feature>
<sequence>MQRSDLTTSATTSSNSLRGREADRDRDWAPDGVPGVSGGIPQAPHVEPYFDPQMVVTLDPNGQPLSRYGDRSWDLRSMSTDGGQTSYSHTFLDAQPLSGSPEIGRPNLTALISEQQKALLWLHMDAGRQRALRTILQAGRTMNRLTQGAVSRGISLFELFCNPQVLSEESAELNSSYANTVRALLRTLWRHRDFLKIGLEIRLKQLVEVIKESAPGEAKDRQTPIIPSRIYCAILSSLLDRLDEIESDLDTLLDAYRQERTCTLSASSCLTDKQRYMQREMQLQGMLEAMRNRGWKTGSMRGFVAGEIAVVQLRLMCIVIAFTGMRVAEAQILPLKGVLEEAKHRDTVHHVVNGYSHKLNGGRKKRASWITSREGHRAILLAQRIASVILEVLKDGDPANDDAALLFCSTANPYKKQSLSSIYRRLHGQLFPEICPLITQADIDELNAMELQRNWLREGMEVGKPWPLAFHQYRRSLSVYAHRSGMVSLPALKGQLQHITDEMRAYYSDGFCRAVNLVFDKEHFSHDWNAAKSESSFLAYSLALLFSDEDLIGEVGGRGAVRMQQTVSSRSKEETLKLFRDGKLAYRETVLGGCIAVEDCNRTPLEPIPWDCLEKDCTNAVVFEKRLGLLIKTQETVVATLASTEAGGVEHRLEADHLQVLLKARKRLSEAV</sequence>
<name>R0CCW5_RALPI</name>
<dbReference type="GO" id="GO:0006310">
    <property type="term" value="P:DNA recombination"/>
    <property type="evidence" value="ECO:0007669"/>
    <property type="project" value="InterPro"/>
</dbReference>
<dbReference type="GO" id="GO:0015074">
    <property type="term" value="P:DNA integration"/>
    <property type="evidence" value="ECO:0007669"/>
    <property type="project" value="InterPro"/>
</dbReference>
<dbReference type="AlphaFoldDB" id="R0CCW5"/>
<evidence type="ECO:0000313" key="3">
    <source>
        <dbReference type="Proteomes" id="UP000013280"/>
    </source>
</evidence>
<feature type="compositionally biased region" description="Basic and acidic residues" evidence="1">
    <location>
        <begin position="18"/>
        <end position="29"/>
    </location>
</feature>
<accession>R0CCW5</accession>
<protein>
    <submittedName>
        <fullName evidence="2">Uncharacterized protein</fullName>
    </submittedName>
</protein>
<proteinExistence type="predicted"/>
<organism evidence="2 3">
    <name type="scientific">Ralstonia pickettii OR214</name>
    <dbReference type="NCBI Taxonomy" id="1264675"/>
    <lineage>
        <taxon>Bacteria</taxon>
        <taxon>Pseudomonadati</taxon>
        <taxon>Pseudomonadota</taxon>
        <taxon>Betaproteobacteria</taxon>
        <taxon>Burkholderiales</taxon>
        <taxon>Burkholderiaceae</taxon>
        <taxon>Ralstonia</taxon>
    </lineage>
</organism>
<feature type="compositionally biased region" description="Low complexity" evidence="1">
    <location>
        <begin position="7"/>
        <end position="16"/>
    </location>
</feature>
<dbReference type="Gene3D" id="1.10.443.10">
    <property type="entry name" value="Intergrase catalytic core"/>
    <property type="match status" value="1"/>
</dbReference>
<dbReference type="InterPro" id="IPR013762">
    <property type="entry name" value="Integrase-like_cat_sf"/>
</dbReference>
<evidence type="ECO:0000313" key="2">
    <source>
        <dbReference type="EMBL" id="ENZ74781.1"/>
    </source>
</evidence>
<dbReference type="EMBL" id="APMQ01000035">
    <property type="protein sequence ID" value="ENZ74781.1"/>
    <property type="molecule type" value="Genomic_DNA"/>
</dbReference>
<gene>
    <name evidence="2" type="ORF">OR214_05261</name>
</gene>
<comment type="caution">
    <text evidence="2">The sequence shown here is derived from an EMBL/GenBank/DDBJ whole genome shotgun (WGS) entry which is preliminary data.</text>
</comment>
<reference evidence="2 3" key="1">
    <citation type="journal article" date="2013" name="Genome Announc.">
        <title>Draft Genome Sequence for Ralstonia sp. Strain OR214, a Bacterium with Potential for Bioremediation.</title>
        <authorList>
            <person name="Utturkar S.M."/>
            <person name="Bollmann A."/>
            <person name="Brzoska R.M."/>
            <person name="Klingeman D.M."/>
            <person name="Epstein S.E."/>
            <person name="Palumbo A.V."/>
            <person name="Brown S.D."/>
        </authorList>
    </citation>
    <scope>NUCLEOTIDE SEQUENCE [LARGE SCALE GENOMIC DNA]</scope>
    <source>
        <strain evidence="2 3">OR214</strain>
    </source>
</reference>
<dbReference type="GO" id="GO:0003677">
    <property type="term" value="F:DNA binding"/>
    <property type="evidence" value="ECO:0007669"/>
    <property type="project" value="InterPro"/>
</dbReference>